<proteinExistence type="predicted"/>
<dbReference type="Gene3D" id="2.170.300.10">
    <property type="entry name" value="Tie2 ligand-binding domain superfamily"/>
    <property type="match status" value="1"/>
</dbReference>
<reference evidence="1 2" key="1">
    <citation type="submission" date="2020-06" db="EMBL/GenBank/DDBJ databases">
        <authorList>
            <person name="Li R."/>
            <person name="Bekaert M."/>
        </authorList>
    </citation>
    <scope>NUCLEOTIDE SEQUENCE [LARGE SCALE GENOMIC DNA]</scope>
    <source>
        <strain evidence="2">wild</strain>
    </source>
</reference>
<gene>
    <name evidence="1" type="ORF">MCOR_23754</name>
</gene>
<keyword evidence="2" id="KW-1185">Reference proteome</keyword>
<accession>A0A6J8BWQ7</accession>
<evidence type="ECO:0000313" key="2">
    <source>
        <dbReference type="Proteomes" id="UP000507470"/>
    </source>
</evidence>
<name>A0A6J8BWQ7_MYTCO</name>
<sequence>MTTQCIDFVLLVTVMQHSTGKRCQLKTESGEVTLVCCADSEAKGNDCIACSKGYTSIIGQNCLPCTRKTYGERCKFECHCSDFEICSHVDGCVELSITAGTSVDKTSYITTLPWNVAARTTGDNTDNSDEATVHRMESSLPDNEIVTIREHEYTFQYPIQLMKDFIGWPYEYKTSSNIPENTVPKRIISKARGMKSLSCNNLDIKRLKSEIYSGANGKHMNSNDNRLDFNNILKTKSERDIGS</sequence>
<dbReference type="OrthoDB" id="6144158at2759"/>
<dbReference type="EMBL" id="CACVKT020004173">
    <property type="protein sequence ID" value="CAC5388498.1"/>
    <property type="molecule type" value="Genomic_DNA"/>
</dbReference>
<evidence type="ECO:0008006" key="3">
    <source>
        <dbReference type="Google" id="ProtNLM"/>
    </source>
</evidence>
<dbReference type="AlphaFoldDB" id="A0A6J8BWQ7"/>
<dbReference type="Proteomes" id="UP000507470">
    <property type="component" value="Unassembled WGS sequence"/>
</dbReference>
<evidence type="ECO:0000313" key="1">
    <source>
        <dbReference type="EMBL" id="CAC5388498.1"/>
    </source>
</evidence>
<organism evidence="1 2">
    <name type="scientific">Mytilus coruscus</name>
    <name type="common">Sea mussel</name>
    <dbReference type="NCBI Taxonomy" id="42192"/>
    <lineage>
        <taxon>Eukaryota</taxon>
        <taxon>Metazoa</taxon>
        <taxon>Spiralia</taxon>
        <taxon>Lophotrochozoa</taxon>
        <taxon>Mollusca</taxon>
        <taxon>Bivalvia</taxon>
        <taxon>Autobranchia</taxon>
        <taxon>Pteriomorphia</taxon>
        <taxon>Mytilida</taxon>
        <taxon>Mytiloidea</taxon>
        <taxon>Mytilidae</taxon>
        <taxon>Mytilinae</taxon>
        <taxon>Mytilus</taxon>
    </lineage>
</organism>
<protein>
    <recommendedName>
        <fullName evidence="3">MEGF10_11</fullName>
    </recommendedName>
</protein>